<dbReference type="FunFam" id="3.30.160.60:FF:000446">
    <property type="entry name" value="Zinc finger protein"/>
    <property type="match status" value="2"/>
</dbReference>
<evidence type="ECO:0000256" key="1">
    <source>
        <dbReference type="ARBA" id="ARBA00004123"/>
    </source>
</evidence>
<reference evidence="7" key="1">
    <citation type="submission" date="2022-03" db="EMBL/GenBank/DDBJ databases">
        <authorList>
            <person name="Martin C."/>
        </authorList>
    </citation>
    <scope>NUCLEOTIDE SEQUENCE</scope>
</reference>
<dbReference type="PANTHER" id="PTHR24394:SF56">
    <property type="entry name" value="NOVEL PROTEIN CONTAINING BTB_POZ DOMAIN"/>
    <property type="match status" value="1"/>
</dbReference>
<dbReference type="OrthoDB" id="10018191at2759"/>
<organism evidence="7 8">
    <name type="scientific">Owenia fusiformis</name>
    <name type="common">Polychaete worm</name>
    <dbReference type="NCBI Taxonomy" id="6347"/>
    <lineage>
        <taxon>Eukaryota</taxon>
        <taxon>Metazoa</taxon>
        <taxon>Spiralia</taxon>
        <taxon>Lophotrochozoa</taxon>
        <taxon>Annelida</taxon>
        <taxon>Polychaeta</taxon>
        <taxon>Sedentaria</taxon>
        <taxon>Canalipalpata</taxon>
        <taxon>Sabellida</taxon>
        <taxon>Oweniida</taxon>
        <taxon>Oweniidae</taxon>
        <taxon>Owenia</taxon>
    </lineage>
</organism>
<dbReference type="InterPro" id="IPR013087">
    <property type="entry name" value="Znf_C2H2_type"/>
</dbReference>
<keyword evidence="5" id="KW-0862">Zinc</keyword>
<dbReference type="EMBL" id="CAIIXF020000002">
    <property type="protein sequence ID" value="CAH1778325.1"/>
    <property type="molecule type" value="Genomic_DNA"/>
</dbReference>
<dbReference type="SUPFAM" id="SSF57667">
    <property type="entry name" value="beta-beta-alpha zinc fingers"/>
    <property type="match status" value="1"/>
</dbReference>
<keyword evidence="3" id="KW-0677">Repeat</keyword>
<evidence type="ECO:0000313" key="8">
    <source>
        <dbReference type="Proteomes" id="UP000749559"/>
    </source>
</evidence>
<proteinExistence type="predicted"/>
<dbReference type="Gene3D" id="3.30.160.60">
    <property type="entry name" value="Classic Zinc Finger"/>
    <property type="match status" value="2"/>
</dbReference>
<accession>A0A8J1TIV7</accession>
<dbReference type="GO" id="GO:0000981">
    <property type="term" value="F:DNA-binding transcription factor activity, RNA polymerase II-specific"/>
    <property type="evidence" value="ECO:0007669"/>
    <property type="project" value="TreeGrafter"/>
</dbReference>
<comment type="subcellular location">
    <subcellularLocation>
        <location evidence="1">Nucleus</location>
    </subcellularLocation>
</comment>
<dbReference type="PROSITE" id="PS50157">
    <property type="entry name" value="ZINC_FINGER_C2H2_2"/>
    <property type="match status" value="2"/>
</dbReference>
<gene>
    <name evidence="7" type="ORF">OFUS_LOCUS5258</name>
</gene>
<dbReference type="Pfam" id="PF00096">
    <property type="entry name" value="zf-C2H2"/>
    <property type="match status" value="1"/>
</dbReference>
<keyword evidence="2" id="KW-0479">Metal-binding</keyword>
<evidence type="ECO:0000256" key="4">
    <source>
        <dbReference type="ARBA" id="ARBA00022771"/>
    </source>
</evidence>
<name>A0A8J1TIV7_OWEFU</name>
<evidence type="ECO:0000256" key="6">
    <source>
        <dbReference type="ARBA" id="ARBA00023242"/>
    </source>
</evidence>
<protein>
    <submittedName>
        <fullName evidence="7">Uncharacterized protein</fullName>
    </submittedName>
</protein>
<dbReference type="PANTHER" id="PTHR24394">
    <property type="entry name" value="ZINC FINGER PROTEIN"/>
    <property type="match status" value="1"/>
</dbReference>
<keyword evidence="6" id="KW-0539">Nucleus</keyword>
<dbReference type="GO" id="GO:0005634">
    <property type="term" value="C:nucleus"/>
    <property type="evidence" value="ECO:0007669"/>
    <property type="project" value="UniProtKB-SubCell"/>
</dbReference>
<evidence type="ECO:0000313" key="7">
    <source>
        <dbReference type="EMBL" id="CAH1778325.1"/>
    </source>
</evidence>
<comment type="caution">
    <text evidence="7">The sequence shown here is derived from an EMBL/GenBank/DDBJ whole genome shotgun (WGS) entry which is preliminary data.</text>
</comment>
<dbReference type="Proteomes" id="UP000749559">
    <property type="component" value="Unassembled WGS sequence"/>
</dbReference>
<keyword evidence="8" id="KW-1185">Reference proteome</keyword>
<sequence length="108" mass="12816">MFEYTIHFRHMVYESRAFFVFPANWSQLSRWEEPTNSSVAIETSTNPYQQSRDHQCEVCLKIFTTKYTMKRHMNTHTGNKPYACNLCPMRFAHTGSLSFHKKSRGHFS</sequence>
<dbReference type="PROSITE" id="PS00028">
    <property type="entry name" value="ZINC_FINGER_C2H2_1"/>
    <property type="match status" value="2"/>
</dbReference>
<evidence type="ECO:0000256" key="2">
    <source>
        <dbReference type="ARBA" id="ARBA00022723"/>
    </source>
</evidence>
<keyword evidence="4" id="KW-0863">Zinc-finger</keyword>
<dbReference type="GO" id="GO:0008270">
    <property type="term" value="F:zinc ion binding"/>
    <property type="evidence" value="ECO:0007669"/>
    <property type="project" value="UniProtKB-KW"/>
</dbReference>
<evidence type="ECO:0000256" key="3">
    <source>
        <dbReference type="ARBA" id="ARBA00022737"/>
    </source>
</evidence>
<evidence type="ECO:0000256" key="5">
    <source>
        <dbReference type="ARBA" id="ARBA00022833"/>
    </source>
</evidence>
<dbReference type="AlphaFoldDB" id="A0A8J1TIV7"/>
<dbReference type="SMART" id="SM00355">
    <property type="entry name" value="ZnF_C2H2"/>
    <property type="match status" value="2"/>
</dbReference>
<dbReference type="InterPro" id="IPR036236">
    <property type="entry name" value="Znf_C2H2_sf"/>
</dbReference>